<dbReference type="Pfam" id="PF00028">
    <property type="entry name" value="Cadherin"/>
    <property type="match status" value="1"/>
</dbReference>
<dbReference type="InterPro" id="IPR020894">
    <property type="entry name" value="Cadherin_CS"/>
</dbReference>
<dbReference type="InterPro" id="IPR015919">
    <property type="entry name" value="Cadherin-like_sf"/>
</dbReference>
<proteinExistence type="predicted"/>
<dbReference type="EMBL" id="CP111013">
    <property type="protein sequence ID" value="WAQ95200.1"/>
    <property type="molecule type" value="Genomic_DNA"/>
</dbReference>
<dbReference type="SMART" id="SM00112">
    <property type="entry name" value="CA"/>
    <property type="match status" value="2"/>
</dbReference>
<organism evidence="9 10">
    <name type="scientific">Mya arenaria</name>
    <name type="common">Soft-shell clam</name>
    <dbReference type="NCBI Taxonomy" id="6604"/>
    <lineage>
        <taxon>Eukaryota</taxon>
        <taxon>Metazoa</taxon>
        <taxon>Spiralia</taxon>
        <taxon>Lophotrochozoa</taxon>
        <taxon>Mollusca</taxon>
        <taxon>Bivalvia</taxon>
        <taxon>Autobranchia</taxon>
        <taxon>Heteroconchia</taxon>
        <taxon>Euheterodonta</taxon>
        <taxon>Imparidentia</taxon>
        <taxon>Neoheterodontei</taxon>
        <taxon>Myida</taxon>
        <taxon>Myoidea</taxon>
        <taxon>Myidae</taxon>
        <taxon>Mya</taxon>
    </lineage>
</organism>
<dbReference type="Gene3D" id="2.60.40.60">
    <property type="entry name" value="Cadherins"/>
    <property type="match status" value="3"/>
</dbReference>
<reference evidence="9" key="1">
    <citation type="submission" date="2022-11" db="EMBL/GenBank/DDBJ databases">
        <title>Centuries of genome instability and evolution in soft-shell clam transmissible cancer (bioRxiv).</title>
        <authorList>
            <person name="Hart S.F.M."/>
            <person name="Yonemitsu M.A."/>
            <person name="Giersch R.M."/>
            <person name="Beal B.F."/>
            <person name="Arriagada G."/>
            <person name="Davis B.W."/>
            <person name="Ostrander E.A."/>
            <person name="Goff S.P."/>
            <person name="Metzger M.J."/>
        </authorList>
    </citation>
    <scope>NUCLEOTIDE SEQUENCE</scope>
    <source>
        <strain evidence="9">MELC-2E11</strain>
        <tissue evidence="9">Siphon/mantle</tissue>
    </source>
</reference>
<dbReference type="SUPFAM" id="SSF49313">
    <property type="entry name" value="Cadherin-like"/>
    <property type="match status" value="3"/>
</dbReference>
<dbReference type="InterPro" id="IPR002126">
    <property type="entry name" value="Cadherin-like_dom"/>
</dbReference>
<dbReference type="Proteomes" id="UP001164746">
    <property type="component" value="Chromosome 2"/>
</dbReference>
<feature type="domain" description="Cadherin" evidence="8">
    <location>
        <begin position="51"/>
        <end position="157"/>
    </location>
</feature>
<evidence type="ECO:0000256" key="3">
    <source>
        <dbReference type="ARBA" id="ARBA00022737"/>
    </source>
</evidence>
<dbReference type="PANTHER" id="PTHR24026:SF126">
    <property type="entry name" value="PROTOCADHERIN FAT 4"/>
    <property type="match status" value="1"/>
</dbReference>
<feature type="domain" description="Cadherin" evidence="8">
    <location>
        <begin position="1"/>
        <end position="50"/>
    </location>
</feature>
<evidence type="ECO:0000256" key="6">
    <source>
        <dbReference type="ARBA" id="ARBA00023136"/>
    </source>
</evidence>
<evidence type="ECO:0000256" key="1">
    <source>
        <dbReference type="ARBA" id="ARBA00004370"/>
    </source>
</evidence>
<sequence>IISKVREIDREQNDSVILTIVARDNGVPSKNNTSEVYVDILDFNDNAPQFINLPYNRRISESVTVNKTVLKVSAYDRDEEMNSKVTYYIKSGSGVNFSINEITGEIIVQTPLDRETRSEYDIVVIAKDNPRDAAFQKTNETTVHISISDVNDNPPVFPQQPAIRILENIAINTTILTISATDADQENTNNS</sequence>
<evidence type="ECO:0000256" key="5">
    <source>
        <dbReference type="ARBA" id="ARBA00022989"/>
    </source>
</evidence>
<evidence type="ECO:0000256" key="2">
    <source>
        <dbReference type="ARBA" id="ARBA00022692"/>
    </source>
</evidence>
<evidence type="ECO:0000313" key="9">
    <source>
        <dbReference type="EMBL" id="WAQ95200.1"/>
    </source>
</evidence>
<feature type="non-terminal residue" evidence="9">
    <location>
        <position position="191"/>
    </location>
</feature>
<evidence type="ECO:0000256" key="7">
    <source>
        <dbReference type="PROSITE-ProRule" id="PRU00043"/>
    </source>
</evidence>
<evidence type="ECO:0000313" key="10">
    <source>
        <dbReference type="Proteomes" id="UP001164746"/>
    </source>
</evidence>
<keyword evidence="6" id="KW-0472">Membrane</keyword>
<keyword evidence="3" id="KW-0677">Repeat</keyword>
<evidence type="ECO:0000259" key="8">
    <source>
        <dbReference type="PROSITE" id="PS50268"/>
    </source>
</evidence>
<dbReference type="PRINTS" id="PR00205">
    <property type="entry name" value="CADHERIN"/>
</dbReference>
<name>A0ABY7DFS7_MYAAR</name>
<feature type="non-terminal residue" evidence="9">
    <location>
        <position position="1"/>
    </location>
</feature>
<keyword evidence="5" id="KW-1133">Transmembrane helix</keyword>
<keyword evidence="2" id="KW-0812">Transmembrane</keyword>
<evidence type="ECO:0000256" key="4">
    <source>
        <dbReference type="ARBA" id="ARBA00022837"/>
    </source>
</evidence>
<dbReference type="CDD" id="cd11304">
    <property type="entry name" value="Cadherin_repeat"/>
    <property type="match status" value="2"/>
</dbReference>
<comment type="subcellular location">
    <subcellularLocation>
        <location evidence="1">Membrane</location>
    </subcellularLocation>
</comment>
<gene>
    <name evidence="9" type="ORF">MAR_027890</name>
</gene>
<accession>A0ABY7DFS7</accession>
<protein>
    <submittedName>
        <fullName evidence="9">CELR3-like protein</fullName>
    </submittedName>
</protein>
<keyword evidence="10" id="KW-1185">Reference proteome</keyword>
<keyword evidence="4 7" id="KW-0106">Calcium</keyword>
<dbReference type="PANTHER" id="PTHR24026">
    <property type="entry name" value="FAT ATYPICAL CADHERIN-RELATED"/>
    <property type="match status" value="1"/>
</dbReference>
<dbReference type="PROSITE" id="PS50268">
    <property type="entry name" value="CADHERIN_2"/>
    <property type="match status" value="2"/>
</dbReference>
<dbReference type="PROSITE" id="PS00232">
    <property type="entry name" value="CADHERIN_1"/>
    <property type="match status" value="2"/>
</dbReference>